<evidence type="ECO:0000256" key="5">
    <source>
        <dbReference type="ARBA" id="ARBA00022692"/>
    </source>
</evidence>
<keyword evidence="3" id="KW-0813">Transport</keyword>
<feature type="compositionally biased region" description="Low complexity" evidence="8">
    <location>
        <begin position="10"/>
        <end position="22"/>
    </location>
</feature>
<comment type="similarity">
    <text evidence="2">Belongs to the binding-protein-dependent transport system permease family. CysTW subfamily.</text>
</comment>
<proteinExistence type="inferred from homology"/>
<evidence type="ECO:0000256" key="6">
    <source>
        <dbReference type="ARBA" id="ARBA00022989"/>
    </source>
</evidence>
<keyword evidence="4" id="KW-1003">Cell membrane</keyword>
<dbReference type="PROSITE" id="PS50928">
    <property type="entry name" value="ABC_TM1"/>
    <property type="match status" value="1"/>
</dbReference>
<evidence type="ECO:0000256" key="7">
    <source>
        <dbReference type="ARBA" id="ARBA00023136"/>
    </source>
</evidence>
<dbReference type="CDD" id="cd06261">
    <property type="entry name" value="TM_PBP2"/>
    <property type="match status" value="1"/>
</dbReference>
<dbReference type="SUPFAM" id="SSF161098">
    <property type="entry name" value="MetI-like"/>
    <property type="match status" value="1"/>
</dbReference>
<evidence type="ECO:0000256" key="3">
    <source>
        <dbReference type="ARBA" id="ARBA00022448"/>
    </source>
</evidence>
<keyword evidence="6 9" id="KW-1133">Transmembrane helix</keyword>
<dbReference type="GO" id="GO:0005886">
    <property type="term" value="C:plasma membrane"/>
    <property type="evidence" value="ECO:0007669"/>
    <property type="project" value="UniProtKB-SubCell"/>
</dbReference>
<dbReference type="GO" id="GO:0055085">
    <property type="term" value="P:transmembrane transport"/>
    <property type="evidence" value="ECO:0007669"/>
    <property type="project" value="InterPro"/>
</dbReference>
<reference evidence="11" key="1">
    <citation type="submission" date="2020-05" db="EMBL/GenBank/DDBJ databases">
        <authorList>
            <person name="Chiriac C."/>
            <person name="Salcher M."/>
            <person name="Ghai R."/>
            <person name="Kavagutti S V."/>
        </authorList>
    </citation>
    <scope>NUCLEOTIDE SEQUENCE</scope>
</reference>
<evidence type="ECO:0000256" key="8">
    <source>
        <dbReference type="SAM" id="MobiDB-lite"/>
    </source>
</evidence>
<organism evidence="11">
    <name type="scientific">freshwater metagenome</name>
    <dbReference type="NCBI Taxonomy" id="449393"/>
    <lineage>
        <taxon>unclassified sequences</taxon>
        <taxon>metagenomes</taxon>
        <taxon>ecological metagenomes</taxon>
    </lineage>
</organism>
<dbReference type="Pfam" id="PF00528">
    <property type="entry name" value="BPD_transp_1"/>
    <property type="match status" value="1"/>
</dbReference>
<feature type="transmembrane region" description="Helical" evidence="9">
    <location>
        <begin position="192"/>
        <end position="218"/>
    </location>
</feature>
<evidence type="ECO:0000256" key="1">
    <source>
        <dbReference type="ARBA" id="ARBA00004651"/>
    </source>
</evidence>
<dbReference type="PANTHER" id="PTHR42929">
    <property type="entry name" value="INNER MEMBRANE ABC TRANSPORTER PERMEASE PROTEIN YDCU-RELATED-RELATED"/>
    <property type="match status" value="1"/>
</dbReference>
<name>A0A6J7CTG9_9ZZZZ</name>
<dbReference type="InterPro" id="IPR000515">
    <property type="entry name" value="MetI-like"/>
</dbReference>
<feature type="transmembrane region" description="Helical" evidence="9">
    <location>
        <begin position="300"/>
        <end position="322"/>
    </location>
</feature>
<evidence type="ECO:0000256" key="2">
    <source>
        <dbReference type="ARBA" id="ARBA00007069"/>
    </source>
</evidence>
<feature type="transmembrane region" description="Helical" evidence="9">
    <location>
        <begin position="254"/>
        <end position="272"/>
    </location>
</feature>
<protein>
    <submittedName>
        <fullName evidence="11">Unannotated protein</fullName>
    </submittedName>
</protein>
<evidence type="ECO:0000256" key="9">
    <source>
        <dbReference type="SAM" id="Phobius"/>
    </source>
</evidence>
<dbReference type="EMBL" id="CAFBLS010000019">
    <property type="protein sequence ID" value="CAB4861932.1"/>
    <property type="molecule type" value="Genomic_DNA"/>
</dbReference>
<dbReference type="InterPro" id="IPR035906">
    <property type="entry name" value="MetI-like_sf"/>
</dbReference>
<keyword evidence="7 9" id="KW-0472">Membrane</keyword>
<keyword evidence="5 9" id="KW-0812">Transmembrane</keyword>
<accession>A0A6J7CTG9</accession>
<evidence type="ECO:0000256" key="4">
    <source>
        <dbReference type="ARBA" id="ARBA00022475"/>
    </source>
</evidence>
<evidence type="ECO:0000259" key="10">
    <source>
        <dbReference type="PROSITE" id="PS50928"/>
    </source>
</evidence>
<feature type="domain" description="ABC transmembrane type-1" evidence="10">
    <location>
        <begin position="113"/>
        <end position="319"/>
    </location>
</feature>
<feature type="transmembrane region" description="Helical" evidence="9">
    <location>
        <begin position="45"/>
        <end position="72"/>
    </location>
</feature>
<comment type="subcellular location">
    <subcellularLocation>
        <location evidence="1">Cell membrane</location>
        <topology evidence="1">Multi-pass membrane protein</topology>
    </subcellularLocation>
</comment>
<evidence type="ECO:0000313" key="11">
    <source>
        <dbReference type="EMBL" id="CAB4861932.1"/>
    </source>
</evidence>
<feature type="region of interest" description="Disordered" evidence="8">
    <location>
        <begin position="1"/>
        <end position="37"/>
    </location>
</feature>
<dbReference type="AlphaFoldDB" id="A0A6J7CTG9"/>
<dbReference type="Gene3D" id="1.10.3720.10">
    <property type="entry name" value="MetI-like"/>
    <property type="match status" value="1"/>
</dbReference>
<feature type="transmembrane region" description="Helical" evidence="9">
    <location>
        <begin position="117"/>
        <end position="138"/>
    </location>
</feature>
<feature type="transmembrane region" description="Helical" evidence="9">
    <location>
        <begin position="150"/>
        <end position="172"/>
    </location>
</feature>
<sequence length="339" mass="36618">MGASGTALETSDSATSDSATSDPRAPESRTPASARRQRQAGQGSWWNGLPGLVYLVALVLLPLFIILVYSFLSRAKLGVGVKWQFTLTPYTELLYSESLSGGRSFDPTYLQIIANSFWYALITSVVCLVLAIPIAMWLATRPPERRTALVFAVTIPFWTSLLIRTYSFIIILNDNGPINGALRGIGLIDEPISMLYTPFATVVGLVYTFLPFMILPIYASAERFDFRLAEAAYDLGAGKWTVLRRVVLPSVRPGVIAGLVLVFIPALGSYLAPELLGGGKSSMIANVIAAQFGASRNWPFGAALSVLLLVITLLVLIIFAIVAKRASRAAGRGGWEALL</sequence>
<gene>
    <name evidence="11" type="ORF">UFOPK3402_00254</name>
</gene>
<dbReference type="PANTHER" id="PTHR42929:SF1">
    <property type="entry name" value="INNER MEMBRANE ABC TRANSPORTER PERMEASE PROTEIN YDCU-RELATED"/>
    <property type="match status" value="1"/>
</dbReference>